<keyword evidence="3" id="KW-1185">Reference proteome</keyword>
<protein>
    <submittedName>
        <fullName evidence="2">Helix-turn-helix transcriptional regulator</fullName>
    </submittedName>
</protein>
<dbReference type="Gene3D" id="1.10.260.40">
    <property type="entry name" value="lambda repressor-like DNA-binding domains"/>
    <property type="match status" value="1"/>
</dbReference>
<dbReference type="Proteomes" id="UP001595884">
    <property type="component" value="Unassembled WGS sequence"/>
</dbReference>
<name>A0ABV9MJC3_9MICC</name>
<dbReference type="PANTHER" id="PTHR35010">
    <property type="entry name" value="BLL4672 PROTEIN-RELATED"/>
    <property type="match status" value="1"/>
</dbReference>
<dbReference type="InterPro" id="IPR041413">
    <property type="entry name" value="MLTR_LBD"/>
</dbReference>
<dbReference type="InterPro" id="IPR010982">
    <property type="entry name" value="Lambda_DNA-bd_dom_sf"/>
</dbReference>
<dbReference type="PANTHER" id="PTHR35010:SF2">
    <property type="entry name" value="BLL4672 PROTEIN"/>
    <property type="match status" value="1"/>
</dbReference>
<dbReference type="CDD" id="cd00093">
    <property type="entry name" value="HTH_XRE"/>
    <property type="match status" value="1"/>
</dbReference>
<reference evidence="3" key="1">
    <citation type="journal article" date="2019" name="Int. J. Syst. Evol. Microbiol.">
        <title>The Global Catalogue of Microorganisms (GCM) 10K type strain sequencing project: providing services to taxonomists for standard genome sequencing and annotation.</title>
        <authorList>
            <consortium name="The Broad Institute Genomics Platform"/>
            <consortium name="The Broad Institute Genome Sequencing Center for Infectious Disease"/>
            <person name="Wu L."/>
            <person name="Ma J."/>
        </authorList>
    </citation>
    <scope>NUCLEOTIDE SEQUENCE [LARGE SCALE GENOMIC DNA]</scope>
    <source>
        <strain evidence="3">CGMCC 1.12849</strain>
    </source>
</reference>
<dbReference type="PROSITE" id="PS50943">
    <property type="entry name" value="HTH_CROC1"/>
    <property type="match status" value="1"/>
</dbReference>
<dbReference type="Pfam" id="PF17765">
    <property type="entry name" value="MLTR_LBD"/>
    <property type="match status" value="1"/>
</dbReference>
<dbReference type="InterPro" id="IPR001387">
    <property type="entry name" value="Cro/C1-type_HTH"/>
</dbReference>
<dbReference type="EMBL" id="JBHSHE010000011">
    <property type="protein sequence ID" value="MFC4714965.1"/>
    <property type="molecule type" value="Genomic_DNA"/>
</dbReference>
<dbReference type="SUPFAM" id="SSF47413">
    <property type="entry name" value="lambda repressor-like DNA-binding domains"/>
    <property type="match status" value="1"/>
</dbReference>
<dbReference type="RefSeq" id="WP_346059470.1">
    <property type="nucleotide sequence ID" value="NZ_BAAAVQ010000046.1"/>
</dbReference>
<sequence length="285" mass="31904">MTPGTELGDFLKARRALVAPSGDGGPRRRVAGLRREEVATLAGVSADYYARLEQGRHKRPSQSVLNALSRALQLDETASCHLFDLARAVADPNGNKLDKRAQRVRPSLHALLDSFTEHPAFIRGRRTEILAMNPLAAFLLTDVMAKPVRERSLIRWAFLDPEARSRYLDWEKVASSMVGTLRLDAGRHPHDPLLAQLVGELSLHSEEFRTWWADHRVVERRDGVKRLSHPLVGELEIGYEALDVTGVADQTMFIYTTEPGSASEAKMRTLASWIHDDSKRSSRTP</sequence>
<evidence type="ECO:0000313" key="2">
    <source>
        <dbReference type="EMBL" id="MFC4714965.1"/>
    </source>
</evidence>
<comment type="caution">
    <text evidence="2">The sequence shown here is derived from an EMBL/GenBank/DDBJ whole genome shotgun (WGS) entry which is preliminary data.</text>
</comment>
<gene>
    <name evidence="2" type="ORF">ACFO7V_02250</name>
</gene>
<dbReference type="SMART" id="SM00530">
    <property type="entry name" value="HTH_XRE"/>
    <property type="match status" value="1"/>
</dbReference>
<organism evidence="2 3">
    <name type="scientific">Glutamicibacter bergerei</name>
    <dbReference type="NCBI Taxonomy" id="256702"/>
    <lineage>
        <taxon>Bacteria</taxon>
        <taxon>Bacillati</taxon>
        <taxon>Actinomycetota</taxon>
        <taxon>Actinomycetes</taxon>
        <taxon>Micrococcales</taxon>
        <taxon>Micrococcaceae</taxon>
        <taxon>Glutamicibacter</taxon>
    </lineage>
</organism>
<dbReference type="Gene3D" id="3.30.450.180">
    <property type="match status" value="1"/>
</dbReference>
<accession>A0ABV9MJC3</accession>
<evidence type="ECO:0000259" key="1">
    <source>
        <dbReference type="PROSITE" id="PS50943"/>
    </source>
</evidence>
<evidence type="ECO:0000313" key="3">
    <source>
        <dbReference type="Proteomes" id="UP001595884"/>
    </source>
</evidence>
<feature type="domain" description="HTH cro/C1-type" evidence="1">
    <location>
        <begin position="28"/>
        <end position="79"/>
    </location>
</feature>
<proteinExistence type="predicted"/>
<dbReference type="Pfam" id="PF13560">
    <property type="entry name" value="HTH_31"/>
    <property type="match status" value="1"/>
</dbReference>